<keyword evidence="2" id="KW-0805">Transcription regulation</keyword>
<dbReference type="InterPro" id="IPR011990">
    <property type="entry name" value="TPR-like_helical_dom_sf"/>
</dbReference>
<dbReference type="InterPro" id="IPR001867">
    <property type="entry name" value="OmpR/PhoB-type_DNA-bd"/>
</dbReference>
<dbReference type="AlphaFoldDB" id="A0ABD6FFR9"/>
<dbReference type="InterPro" id="IPR041664">
    <property type="entry name" value="AAA_16"/>
</dbReference>
<dbReference type="GO" id="GO:0003677">
    <property type="term" value="F:DNA binding"/>
    <property type="evidence" value="ECO:0007669"/>
    <property type="project" value="UniProtKB-UniRule"/>
</dbReference>
<proteinExistence type="inferred from homology"/>
<evidence type="ECO:0000313" key="8">
    <source>
        <dbReference type="Proteomes" id="UP000249324"/>
    </source>
</evidence>
<dbReference type="InterPro" id="IPR036388">
    <property type="entry name" value="WH-like_DNA-bd_sf"/>
</dbReference>
<dbReference type="Proteomes" id="UP000249324">
    <property type="component" value="Unassembled WGS sequence"/>
</dbReference>
<dbReference type="SUPFAM" id="SSF52540">
    <property type="entry name" value="P-loop containing nucleoside triphosphate hydrolases"/>
    <property type="match status" value="1"/>
</dbReference>
<sequence>MTVLVALNAGTTGTDPMVSDQYQVRLVGVPRIQLPGSDVAIGPAQRRAVFAALALRPGQVVPRDELVAAVWGDDAPAKVTGSVYTHISALRRVLDKIPAPSGQPVLTASRAGYCLTVPAERIDVFQFTRLLEDARRCGSLRDTDGKRKALGEALAIWQDEPLAGVPGPAAATQRARLTELWLSAVERHAELRLADGRHEEVVAELAELVCDHPLRENMHRLLMLAMWQGGHADDALAVYRQAKQLIADAAGIEPGRALTEVYERIKAGERPSPRTCGPGARRQVQLPPRAQPFVGRAAERERIGQALAAVGRGRGGSLLVEGGPGTGKTALLLETVAAARAAGHTVLWSATDELAAMTSVDLVCTAAEANATAGVVDGLHQLDRCKSAVLALAAQAPTVIVADDCHWARDRIVRDLRDVLDAAAGLPLLVILGARPYPRGAELQRVVRRIRAGGGCIELGPLSPGELHELGSAMLGRALTPDAVATAHRLTGGIPGYARSFLAVDGHARLGGRDHETGPVSAPGCQALVELITAQYSVLSAPTMRMLATAALLGGSVPRAALAVALDAAPGVLTEAIDEATTAGVIDADGDVVRFRIPVVREAFASRTPQSVRSVLHEELAARLARAGMAAELVGKLLLKAPGALVKDWVPDWLLASVAELGASAPSLATELLTRTIRQPFATEAQRAAMLAALTRILLPSRGLAGVGALPSARLQAAGGVVHPVRKIPVGTQ</sequence>
<evidence type="ECO:0000256" key="5">
    <source>
        <dbReference type="PROSITE-ProRule" id="PRU01091"/>
    </source>
</evidence>
<evidence type="ECO:0000256" key="3">
    <source>
        <dbReference type="ARBA" id="ARBA00023125"/>
    </source>
</evidence>
<keyword evidence="4" id="KW-0804">Transcription</keyword>
<protein>
    <submittedName>
        <fullName evidence="7">BTAD domain-containing putative transcriptional regulator</fullName>
    </submittedName>
</protein>
<dbReference type="PANTHER" id="PTHR35807">
    <property type="entry name" value="TRANSCRIPTIONAL REGULATOR REDD-RELATED"/>
    <property type="match status" value="1"/>
</dbReference>
<dbReference type="EMBL" id="QGUI02000139">
    <property type="protein sequence ID" value="MFO7192871.1"/>
    <property type="molecule type" value="Genomic_DNA"/>
</dbReference>
<keyword evidence="3 5" id="KW-0238">DNA-binding</keyword>
<evidence type="ECO:0000256" key="1">
    <source>
        <dbReference type="ARBA" id="ARBA00005820"/>
    </source>
</evidence>
<evidence type="ECO:0000259" key="6">
    <source>
        <dbReference type="PROSITE" id="PS51755"/>
    </source>
</evidence>
<gene>
    <name evidence="7" type="ORF">DIU77_011570</name>
</gene>
<accession>A0ABD6FFR9</accession>
<evidence type="ECO:0000313" key="7">
    <source>
        <dbReference type="EMBL" id="MFO7192871.1"/>
    </source>
</evidence>
<dbReference type="PANTHER" id="PTHR35807:SF1">
    <property type="entry name" value="TRANSCRIPTIONAL REGULATOR REDD"/>
    <property type="match status" value="1"/>
</dbReference>
<comment type="caution">
    <text evidence="7">The sequence shown here is derived from an EMBL/GenBank/DDBJ whole genome shotgun (WGS) entry which is preliminary data.</text>
</comment>
<dbReference type="CDD" id="cd15831">
    <property type="entry name" value="BTAD"/>
    <property type="match status" value="1"/>
</dbReference>
<dbReference type="Gene3D" id="3.40.50.300">
    <property type="entry name" value="P-loop containing nucleotide triphosphate hydrolases"/>
    <property type="match status" value="1"/>
</dbReference>
<feature type="domain" description="OmpR/PhoB-type" evidence="6">
    <location>
        <begin position="15"/>
        <end position="117"/>
    </location>
</feature>
<feature type="DNA-binding region" description="OmpR/PhoB-type" evidence="5">
    <location>
        <begin position="15"/>
        <end position="117"/>
    </location>
</feature>
<evidence type="ECO:0000256" key="4">
    <source>
        <dbReference type="ARBA" id="ARBA00023163"/>
    </source>
</evidence>
<dbReference type="InterPro" id="IPR005158">
    <property type="entry name" value="BTAD"/>
</dbReference>
<dbReference type="InterPro" id="IPR027417">
    <property type="entry name" value="P-loop_NTPase"/>
</dbReference>
<dbReference type="Pfam" id="PF13191">
    <property type="entry name" value="AAA_16"/>
    <property type="match status" value="1"/>
</dbReference>
<dbReference type="Gene3D" id="1.25.40.10">
    <property type="entry name" value="Tetratricopeptide repeat domain"/>
    <property type="match status" value="1"/>
</dbReference>
<dbReference type="Gene3D" id="1.10.10.10">
    <property type="entry name" value="Winged helix-like DNA-binding domain superfamily/Winged helix DNA-binding domain"/>
    <property type="match status" value="1"/>
</dbReference>
<dbReference type="InterPro" id="IPR051677">
    <property type="entry name" value="AfsR-DnrI-RedD_regulator"/>
</dbReference>
<dbReference type="SMART" id="SM00862">
    <property type="entry name" value="Trans_reg_C"/>
    <property type="match status" value="1"/>
</dbReference>
<dbReference type="InterPro" id="IPR016032">
    <property type="entry name" value="Sig_transdc_resp-reg_C-effctor"/>
</dbReference>
<comment type="similarity">
    <text evidence="1">Belongs to the AfsR/DnrI/RedD regulatory family.</text>
</comment>
<dbReference type="SUPFAM" id="SSF46894">
    <property type="entry name" value="C-terminal effector domain of the bipartite response regulators"/>
    <property type="match status" value="1"/>
</dbReference>
<name>A0ABD6FFR9_9PSEU</name>
<dbReference type="SMART" id="SM01043">
    <property type="entry name" value="BTAD"/>
    <property type="match status" value="1"/>
</dbReference>
<reference evidence="7 8" key="1">
    <citation type="journal article" date="2021" name="BMC Genomics">
        <title>Genome-resolved metagenome and metatranscriptome analyses of thermophilic composting reveal key bacterial players and their metabolic interactions.</title>
        <authorList>
            <person name="Braga L.P.P."/>
            <person name="Pereira R.V."/>
            <person name="Martins L.F."/>
            <person name="Moura L.M.S."/>
            <person name="Sanchez F.B."/>
            <person name="Patane J.S.L."/>
            <person name="da Silva A.M."/>
            <person name="Setubal J.C."/>
        </authorList>
    </citation>
    <scope>NUCLEOTIDE SEQUENCE [LARGE SCALE GENOMIC DNA]</scope>
    <source>
        <strain evidence="7">ZC4RG45</strain>
    </source>
</reference>
<dbReference type="Pfam" id="PF03704">
    <property type="entry name" value="BTAD"/>
    <property type="match status" value="1"/>
</dbReference>
<evidence type="ECO:0000256" key="2">
    <source>
        <dbReference type="ARBA" id="ARBA00023015"/>
    </source>
</evidence>
<dbReference type="Pfam" id="PF00486">
    <property type="entry name" value="Trans_reg_C"/>
    <property type="match status" value="1"/>
</dbReference>
<organism evidence="7 8">
    <name type="scientific">Thermocrispum agreste</name>
    <dbReference type="NCBI Taxonomy" id="37925"/>
    <lineage>
        <taxon>Bacteria</taxon>
        <taxon>Bacillati</taxon>
        <taxon>Actinomycetota</taxon>
        <taxon>Actinomycetes</taxon>
        <taxon>Pseudonocardiales</taxon>
        <taxon>Pseudonocardiaceae</taxon>
        <taxon>Thermocrispum</taxon>
    </lineage>
</organism>
<dbReference type="PROSITE" id="PS51755">
    <property type="entry name" value="OMPR_PHOB"/>
    <property type="match status" value="1"/>
</dbReference>
<dbReference type="SUPFAM" id="SSF48452">
    <property type="entry name" value="TPR-like"/>
    <property type="match status" value="1"/>
</dbReference>
<dbReference type="CDD" id="cd00383">
    <property type="entry name" value="trans_reg_C"/>
    <property type="match status" value="1"/>
</dbReference>